<dbReference type="RefSeq" id="WP_101353737.1">
    <property type="nucleotide sequence ID" value="NZ_PIQO01000004.1"/>
</dbReference>
<reference evidence="7 8" key="1">
    <citation type="submission" date="2017-11" db="EMBL/GenBank/DDBJ databases">
        <title>Bacillus camelliae sp. nov., isolated from pu'er tea.</title>
        <authorList>
            <person name="Niu L."/>
        </authorList>
    </citation>
    <scope>NUCLEOTIDE SEQUENCE [LARGE SCALE GENOMIC DNA]</scope>
    <source>
        <strain evidence="7 8">7578-1</strain>
    </source>
</reference>
<keyword evidence="5" id="KW-0342">GTP-binding</keyword>
<dbReference type="GO" id="GO:0046654">
    <property type="term" value="P:tetrahydrofolate biosynthetic process"/>
    <property type="evidence" value="ECO:0007669"/>
    <property type="project" value="UniProtKB-UniRule"/>
</dbReference>
<dbReference type="UniPathway" id="UPA00848">
    <property type="reaction ID" value="UER00151"/>
</dbReference>
<dbReference type="InterPro" id="IPR018234">
    <property type="entry name" value="GTP_CycHdrlase_I_CS"/>
</dbReference>
<dbReference type="FunFam" id="3.30.1130.10:FF:000001">
    <property type="entry name" value="GTP cyclohydrolase 1"/>
    <property type="match status" value="1"/>
</dbReference>
<comment type="subunit">
    <text evidence="5">Homopolymer.</text>
</comment>
<name>A0A2N3LM33_9BACI</name>
<evidence type="ECO:0000256" key="2">
    <source>
        <dbReference type="ARBA" id="ARBA00005080"/>
    </source>
</evidence>
<dbReference type="Pfam" id="PF01227">
    <property type="entry name" value="GTP_cyclohydroI"/>
    <property type="match status" value="1"/>
</dbReference>
<evidence type="ECO:0000256" key="3">
    <source>
        <dbReference type="ARBA" id="ARBA00022563"/>
    </source>
</evidence>
<evidence type="ECO:0000256" key="5">
    <source>
        <dbReference type="HAMAP-Rule" id="MF_00223"/>
    </source>
</evidence>
<dbReference type="OrthoDB" id="9801207at2"/>
<dbReference type="Gene3D" id="3.30.1130.10">
    <property type="match status" value="1"/>
</dbReference>
<dbReference type="GO" id="GO:0006730">
    <property type="term" value="P:one-carbon metabolic process"/>
    <property type="evidence" value="ECO:0007669"/>
    <property type="project" value="UniProtKB-UniRule"/>
</dbReference>
<evidence type="ECO:0000313" key="8">
    <source>
        <dbReference type="Proteomes" id="UP000233440"/>
    </source>
</evidence>
<proteinExistence type="inferred from homology"/>
<feature type="binding site" evidence="5">
    <location>
        <position position="158"/>
    </location>
    <ligand>
        <name>Zn(2+)</name>
        <dbReference type="ChEBI" id="CHEBI:29105"/>
    </ligand>
</feature>
<dbReference type="PROSITE" id="PS00860">
    <property type="entry name" value="GTP_CYCLOHYDROL_1_2"/>
    <property type="match status" value="1"/>
</dbReference>
<evidence type="ECO:0000256" key="1">
    <source>
        <dbReference type="ARBA" id="ARBA00001052"/>
    </source>
</evidence>
<dbReference type="InterPro" id="IPR043133">
    <property type="entry name" value="GTP-CH-I_C/QueF"/>
</dbReference>
<dbReference type="InterPro" id="IPR020602">
    <property type="entry name" value="GTP_CycHdrlase_I_dom"/>
</dbReference>
<keyword evidence="3 5" id="KW-0554">One-carbon metabolism</keyword>
<dbReference type="PANTHER" id="PTHR11109:SF7">
    <property type="entry name" value="GTP CYCLOHYDROLASE 1"/>
    <property type="match status" value="1"/>
</dbReference>
<protein>
    <recommendedName>
        <fullName evidence="5">GTP cyclohydrolase 1</fullName>
        <ecNumber evidence="5">3.5.4.16</ecNumber>
    </recommendedName>
    <alternativeName>
        <fullName evidence="5">GTP cyclohydrolase I</fullName>
        <shortName evidence="5">GTP-CH-I</shortName>
    </alternativeName>
</protein>
<comment type="caution">
    <text evidence="7">The sequence shown here is derived from an EMBL/GenBank/DDBJ whole genome shotgun (WGS) entry which is preliminary data.</text>
</comment>
<dbReference type="GO" id="GO:0003934">
    <property type="term" value="F:GTP cyclohydrolase I activity"/>
    <property type="evidence" value="ECO:0007669"/>
    <property type="project" value="UniProtKB-UniRule"/>
</dbReference>
<dbReference type="EMBL" id="PIQO01000004">
    <property type="protein sequence ID" value="PKR85688.1"/>
    <property type="molecule type" value="Genomic_DNA"/>
</dbReference>
<dbReference type="HAMAP" id="MF_00223">
    <property type="entry name" value="FolE"/>
    <property type="match status" value="1"/>
</dbReference>
<dbReference type="Gene3D" id="1.10.286.10">
    <property type="match status" value="1"/>
</dbReference>
<dbReference type="PROSITE" id="PS00859">
    <property type="entry name" value="GTP_CYCLOHYDROL_1_1"/>
    <property type="match status" value="1"/>
</dbReference>
<feature type="binding site" evidence="5">
    <location>
        <position position="90"/>
    </location>
    <ligand>
        <name>Zn(2+)</name>
        <dbReference type="ChEBI" id="CHEBI:29105"/>
    </ligand>
</feature>
<keyword evidence="8" id="KW-1185">Reference proteome</keyword>
<keyword evidence="5" id="KW-0479">Metal-binding</keyword>
<evidence type="ECO:0000259" key="6">
    <source>
        <dbReference type="Pfam" id="PF01227"/>
    </source>
</evidence>
<sequence>MNQVTTMDYDLKKRKISEHFARIIEELGLDLDDPSIKDTPERVAKMLVNETCNGLFTEPPIITTFPIDKNTSRDLVVIENIPFNSLCEHHFQPFVGTATIAYLPNDRVMGLSKGARVLDYFASRPQIQERLTNEVAAYLYEQLNAKGVFVIMKAEHFCMKVRGVKKHQSTTITTASLGEIDKKEVLASIQLASSK</sequence>
<dbReference type="EC" id="3.5.4.16" evidence="5"/>
<dbReference type="Proteomes" id="UP000233440">
    <property type="component" value="Unassembled WGS sequence"/>
</dbReference>
<dbReference type="SUPFAM" id="SSF55620">
    <property type="entry name" value="Tetrahydrobiopterin biosynthesis enzymes-like"/>
    <property type="match status" value="1"/>
</dbReference>
<dbReference type="PANTHER" id="PTHR11109">
    <property type="entry name" value="GTP CYCLOHYDROLASE I"/>
    <property type="match status" value="1"/>
</dbReference>
<dbReference type="GO" id="GO:0008270">
    <property type="term" value="F:zinc ion binding"/>
    <property type="evidence" value="ECO:0007669"/>
    <property type="project" value="UniProtKB-UniRule"/>
</dbReference>
<dbReference type="InterPro" id="IPR043134">
    <property type="entry name" value="GTP-CH-I_N"/>
</dbReference>
<gene>
    <name evidence="5" type="primary">folE</name>
    <name evidence="7" type="ORF">CWO92_08240</name>
</gene>
<dbReference type="GO" id="GO:0005737">
    <property type="term" value="C:cytoplasm"/>
    <property type="evidence" value="ECO:0007669"/>
    <property type="project" value="TreeGrafter"/>
</dbReference>
<dbReference type="GO" id="GO:0006729">
    <property type="term" value="P:tetrahydrobiopterin biosynthetic process"/>
    <property type="evidence" value="ECO:0007669"/>
    <property type="project" value="TreeGrafter"/>
</dbReference>
<accession>A0A2N3LM33</accession>
<dbReference type="NCBIfam" id="NF006826">
    <property type="entry name" value="PRK09347.1-3"/>
    <property type="match status" value="1"/>
</dbReference>
<evidence type="ECO:0000313" key="7">
    <source>
        <dbReference type="EMBL" id="PKR85688.1"/>
    </source>
</evidence>
<dbReference type="GO" id="GO:0005525">
    <property type="term" value="F:GTP binding"/>
    <property type="evidence" value="ECO:0007669"/>
    <property type="project" value="UniProtKB-KW"/>
</dbReference>
<keyword evidence="4 5" id="KW-0378">Hydrolase</keyword>
<comment type="pathway">
    <text evidence="2 5">Cofactor biosynthesis; 7,8-dihydroneopterin triphosphate biosynthesis; 7,8-dihydroneopterin triphosphate from GTP: step 1/1.</text>
</comment>
<keyword evidence="5" id="KW-0547">Nucleotide-binding</keyword>
<feature type="binding site" evidence="5">
    <location>
        <position position="87"/>
    </location>
    <ligand>
        <name>Zn(2+)</name>
        <dbReference type="ChEBI" id="CHEBI:29105"/>
    </ligand>
</feature>
<comment type="catalytic activity">
    <reaction evidence="1 5">
        <text>GTP + H2O = 7,8-dihydroneopterin 3'-triphosphate + formate + H(+)</text>
        <dbReference type="Rhea" id="RHEA:17473"/>
        <dbReference type="ChEBI" id="CHEBI:15377"/>
        <dbReference type="ChEBI" id="CHEBI:15378"/>
        <dbReference type="ChEBI" id="CHEBI:15740"/>
        <dbReference type="ChEBI" id="CHEBI:37565"/>
        <dbReference type="ChEBI" id="CHEBI:58462"/>
        <dbReference type="EC" id="3.5.4.16"/>
    </reaction>
</comment>
<evidence type="ECO:0000256" key="4">
    <source>
        <dbReference type="ARBA" id="ARBA00022801"/>
    </source>
</evidence>
<dbReference type="AlphaFoldDB" id="A0A2N3LM33"/>
<dbReference type="InterPro" id="IPR001474">
    <property type="entry name" value="GTP_CycHdrlase_I"/>
</dbReference>
<comment type="similarity">
    <text evidence="5">Belongs to the GTP cyclohydrolase I family.</text>
</comment>
<organism evidence="7 8">
    <name type="scientific">Heyndrickxia camelliae</name>
    <dbReference type="NCBI Taxonomy" id="1707093"/>
    <lineage>
        <taxon>Bacteria</taxon>
        <taxon>Bacillati</taxon>
        <taxon>Bacillota</taxon>
        <taxon>Bacilli</taxon>
        <taxon>Bacillales</taxon>
        <taxon>Bacillaceae</taxon>
        <taxon>Heyndrickxia</taxon>
    </lineage>
</organism>
<feature type="domain" description="GTP cyclohydrolase I" evidence="6">
    <location>
        <begin position="16"/>
        <end position="184"/>
    </location>
</feature>
<keyword evidence="5" id="KW-0862">Zinc</keyword>